<dbReference type="AlphaFoldDB" id="A0A9Q4H7Z3"/>
<reference evidence="1" key="1">
    <citation type="submission" date="2022-02" db="EMBL/GenBank/DDBJ databases">
        <title>Crop Bioprotection Bacillus Genome Sequencing.</title>
        <authorList>
            <person name="Dunlap C."/>
        </authorList>
    </citation>
    <scope>NUCLEOTIDE SEQUENCE</scope>
    <source>
        <strain evidence="1">M18B4</strain>
    </source>
</reference>
<comment type="caution">
    <text evidence="1">The sequence shown here is derived from an EMBL/GenBank/DDBJ whole genome shotgun (WGS) entry which is preliminary data.</text>
</comment>
<dbReference type="EMBL" id="JALANJ010000003">
    <property type="protein sequence ID" value="MCY8119568.1"/>
    <property type="molecule type" value="Genomic_DNA"/>
</dbReference>
<gene>
    <name evidence="1" type="ORF">MOC45_02940</name>
</gene>
<evidence type="ECO:0000313" key="1">
    <source>
        <dbReference type="EMBL" id="MCY8119568.1"/>
    </source>
</evidence>
<dbReference type="Proteomes" id="UP001070352">
    <property type="component" value="Unassembled WGS sequence"/>
</dbReference>
<accession>A0A9Q4H7Z3</accession>
<proteinExistence type="predicted"/>
<organism evidence="1 2">
    <name type="scientific">Bacillus spizizenii</name>
    <name type="common">Bacillus subtilis subsp. spizizenii</name>
    <dbReference type="NCBI Taxonomy" id="96241"/>
    <lineage>
        <taxon>Bacteria</taxon>
        <taxon>Bacillati</taxon>
        <taxon>Bacillota</taxon>
        <taxon>Bacilli</taxon>
        <taxon>Bacillales</taxon>
        <taxon>Bacillaceae</taxon>
        <taxon>Bacillus</taxon>
    </lineage>
</organism>
<sequence>MSKYAVAVDRFQIDLEVVIVNAPDEITAMVEAVGELDLWGIEDKMKPPFKTVDDGIDFYLQGDLAISRPVSI</sequence>
<protein>
    <submittedName>
        <fullName evidence="1">Uncharacterized protein</fullName>
    </submittedName>
</protein>
<name>A0A9Q4H7Z3_BACSC</name>
<evidence type="ECO:0000313" key="2">
    <source>
        <dbReference type="Proteomes" id="UP001070352"/>
    </source>
</evidence>